<dbReference type="Proteomes" id="UP001642540">
    <property type="component" value="Unassembled WGS sequence"/>
</dbReference>
<comment type="caution">
    <text evidence="1">The sequence shown here is derived from an EMBL/GenBank/DDBJ whole genome shotgun (WGS) entry which is preliminary data.</text>
</comment>
<protein>
    <submittedName>
        <fullName evidence="1">Uncharacterized protein</fullName>
    </submittedName>
</protein>
<evidence type="ECO:0000313" key="1">
    <source>
        <dbReference type="EMBL" id="CAL8078468.1"/>
    </source>
</evidence>
<keyword evidence="2" id="KW-1185">Reference proteome</keyword>
<gene>
    <name evidence="1" type="ORF">ODALV1_LOCUS4105</name>
</gene>
<accession>A0ABP1PV22</accession>
<proteinExistence type="predicted"/>
<reference evidence="1 2" key="1">
    <citation type="submission" date="2024-08" db="EMBL/GenBank/DDBJ databases">
        <authorList>
            <person name="Cucini C."/>
            <person name="Frati F."/>
        </authorList>
    </citation>
    <scope>NUCLEOTIDE SEQUENCE [LARGE SCALE GENOMIC DNA]</scope>
</reference>
<organism evidence="1 2">
    <name type="scientific">Orchesella dallaii</name>
    <dbReference type="NCBI Taxonomy" id="48710"/>
    <lineage>
        <taxon>Eukaryota</taxon>
        <taxon>Metazoa</taxon>
        <taxon>Ecdysozoa</taxon>
        <taxon>Arthropoda</taxon>
        <taxon>Hexapoda</taxon>
        <taxon>Collembola</taxon>
        <taxon>Entomobryomorpha</taxon>
        <taxon>Entomobryoidea</taxon>
        <taxon>Orchesellidae</taxon>
        <taxon>Orchesellinae</taxon>
        <taxon>Orchesella</taxon>
    </lineage>
</organism>
<dbReference type="EMBL" id="CAXLJM020000013">
    <property type="protein sequence ID" value="CAL8078468.1"/>
    <property type="molecule type" value="Genomic_DNA"/>
</dbReference>
<evidence type="ECO:0000313" key="2">
    <source>
        <dbReference type="Proteomes" id="UP001642540"/>
    </source>
</evidence>
<sequence length="182" mass="21511">MEPTENYKLVLRSIILPLLIKFWSTQKSELLKKAIRLTREARETLHWACQHVLKPINSVPEDSVMSYRTELTEVLDTFKKTYDKLNNFKGRIQQWKQSTEAENSTWNEQLCYPDLTIVATTMTSEEIIFLILKWAIRIQVFPEWKSTISGLQAEWDEGLKMEIQRDDQRCARIMKSILESNK</sequence>
<name>A0ABP1PV22_9HEXA</name>